<dbReference type="AlphaFoldDB" id="A0A4R2K3H3"/>
<evidence type="ECO:0000313" key="3">
    <source>
        <dbReference type="Proteomes" id="UP000295680"/>
    </source>
</evidence>
<sequence>MIAGVLIAAGGILLVLQTMAFTRERKGSTGGTVALAGLIAFVVLLLLCVLSLTVFPGIVVWGLVLILALTSIVLLHTS</sequence>
<name>A0A4R2K3H3_9PSEU</name>
<gene>
    <name evidence="2" type="ORF">EV192_10184</name>
</gene>
<accession>A0A4R2K3H3</accession>
<keyword evidence="1" id="KW-1133">Transmembrane helix</keyword>
<organism evidence="2 3">
    <name type="scientific">Actinocrispum wychmicini</name>
    <dbReference type="NCBI Taxonomy" id="1213861"/>
    <lineage>
        <taxon>Bacteria</taxon>
        <taxon>Bacillati</taxon>
        <taxon>Actinomycetota</taxon>
        <taxon>Actinomycetes</taxon>
        <taxon>Pseudonocardiales</taxon>
        <taxon>Pseudonocardiaceae</taxon>
        <taxon>Actinocrispum</taxon>
    </lineage>
</organism>
<evidence type="ECO:0000256" key="1">
    <source>
        <dbReference type="SAM" id="Phobius"/>
    </source>
</evidence>
<dbReference type="Proteomes" id="UP000295680">
    <property type="component" value="Unassembled WGS sequence"/>
</dbReference>
<dbReference type="EMBL" id="SLWS01000001">
    <property type="protein sequence ID" value="TCO64318.1"/>
    <property type="molecule type" value="Genomic_DNA"/>
</dbReference>
<comment type="caution">
    <text evidence="2">The sequence shown here is derived from an EMBL/GenBank/DDBJ whole genome shotgun (WGS) entry which is preliminary data.</text>
</comment>
<proteinExistence type="predicted"/>
<feature type="transmembrane region" description="Helical" evidence="1">
    <location>
        <begin position="30"/>
        <end position="52"/>
    </location>
</feature>
<keyword evidence="1" id="KW-0472">Membrane</keyword>
<keyword evidence="1" id="KW-0812">Transmembrane</keyword>
<evidence type="ECO:0000313" key="2">
    <source>
        <dbReference type="EMBL" id="TCO64318.1"/>
    </source>
</evidence>
<feature type="transmembrane region" description="Helical" evidence="1">
    <location>
        <begin position="59"/>
        <end position="77"/>
    </location>
</feature>
<keyword evidence="3" id="KW-1185">Reference proteome</keyword>
<protein>
    <submittedName>
        <fullName evidence="2">Uncharacterized protein</fullName>
    </submittedName>
</protein>
<reference evidence="2 3" key="1">
    <citation type="submission" date="2019-03" db="EMBL/GenBank/DDBJ databases">
        <title>Genomic Encyclopedia of Type Strains, Phase IV (KMG-IV): sequencing the most valuable type-strain genomes for metagenomic binning, comparative biology and taxonomic classification.</title>
        <authorList>
            <person name="Goeker M."/>
        </authorList>
    </citation>
    <scope>NUCLEOTIDE SEQUENCE [LARGE SCALE GENOMIC DNA]</scope>
    <source>
        <strain evidence="2 3">DSM 45934</strain>
    </source>
</reference>